<dbReference type="GO" id="GO:0008076">
    <property type="term" value="C:voltage-gated potassium channel complex"/>
    <property type="evidence" value="ECO:0007669"/>
    <property type="project" value="TreeGrafter"/>
</dbReference>
<comment type="subcellular location">
    <subcellularLocation>
        <location evidence="1">Membrane</location>
        <topology evidence="1">Multi-pass membrane protein</topology>
    </subcellularLocation>
</comment>
<keyword evidence="6 9" id="KW-0472">Membrane</keyword>
<name>A0A8C0B7M8_9AVES</name>
<evidence type="ECO:0000313" key="11">
    <source>
        <dbReference type="Proteomes" id="UP000694555"/>
    </source>
</evidence>
<protein>
    <recommendedName>
        <fullName evidence="12">Potassium calcium-activated channel subfamily M regulatory beta subunit 4</fullName>
    </recommendedName>
</protein>
<dbReference type="PANTHER" id="PTHR10258:SF3">
    <property type="entry name" value="CALCIUM-ACTIVATED POTASSIUM CHANNEL SUBUNIT BETA-4"/>
    <property type="match status" value="1"/>
</dbReference>
<dbReference type="AlphaFoldDB" id="A0A8C0B7M8"/>
<dbReference type="GO" id="GO:0015459">
    <property type="term" value="F:potassium channel regulator activity"/>
    <property type="evidence" value="ECO:0007669"/>
    <property type="project" value="TreeGrafter"/>
</dbReference>
<keyword evidence="2" id="KW-0813">Transport</keyword>
<dbReference type="GO" id="GO:0015269">
    <property type="term" value="F:calcium-activated potassium channel activity"/>
    <property type="evidence" value="ECO:0007669"/>
    <property type="project" value="InterPro"/>
</dbReference>
<evidence type="ECO:0000256" key="3">
    <source>
        <dbReference type="ARBA" id="ARBA00022692"/>
    </source>
</evidence>
<feature type="transmembrane region" description="Helical" evidence="9">
    <location>
        <begin position="20"/>
        <end position="40"/>
    </location>
</feature>
<keyword evidence="8" id="KW-0407">Ion channel</keyword>
<dbReference type="GO" id="GO:0005513">
    <property type="term" value="P:detection of calcium ion"/>
    <property type="evidence" value="ECO:0007669"/>
    <property type="project" value="TreeGrafter"/>
</dbReference>
<proteinExistence type="predicted"/>
<keyword evidence="5" id="KW-0406">Ion transport</keyword>
<accession>A0A8C0B7M8</accession>
<dbReference type="Proteomes" id="UP000694555">
    <property type="component" value="Unplaced"/>
</dbReference>
<reference evidence="10" key="1">
    <citation type="submission" date="2025-08" db="UniProtKB">
        <authorList>
            <consortium name="Ensembl"/>
        </authorList>
    </citation>
    <scope>IDENTIFICATION</scope>
</reference>
<keyword evidence="11" id="KW-1185">Reference proteome</keyword>
<evidence type="ECO:0008006" key="12">
    <source>
        <dbReference type="Google" id="ProtNLM"/>
    </source>
</evidence>
<dbReference type="Pfam" id="PF03185">
    <property type="entry name" value="CaKB"/>
    <property type="match status" value="1"/>
</dbReference>
<evidence type="ECO:0000256" key="9">
    <source>
        <dbReference type="SAM" id="Phobius"/>
    </source>
</evidence>
<evidence type="ECO:0000256" key="6">
    <source>
        <dbReference type="ARBA" id="ARBA00023136"/>
    </source>
</evidence>
<keyword evidence="7" id="KW-0325">Glycoprotein</keyword>
<organism evidence="10 11">
    <name type="scientific">Buteo japonicus</name>
    <dbReference type="NCBI Taxonomy" id="224669"/>
    <lineage>
        <taxon>Eukaryota</taxon>
        <taxon>Metazoa</taxon>
        <taxon>Chordata</taxon>
        <taxon>Craniata</taxon>
        <taxon>Vertebrata</taxon>
        <taxon>Euteleostomi</taxon>
        <taxon>Archelosauria</taxon>
        <taxon>Archosauria</taxon>
        <taxon>Dinosauria</taxon>
        <taxon>Saurischia</taxon>
        <taxon>Theropoda</taxon>
        <taxon>Coelurosauria</taxon>
        <taxon>Aves</taxon>
        <taxon>Neognathae</taxon>
        <taxon>Neoaves</taxon>
        <taxon>Telluraves</taxon>
        <taxon>Accipitrimorphae</taxon>
        <taxon>Accipitriformes</taxon>
        <taxon>Accipitridae</taxon>
        <taxon>Accipitrinae</taxon>
        <taxon>Buteo</taxon>
    </lineage>
</organism>
<reference evidence="10" key="2">
    <citation type="submission" date="2025-09" db="UniProtKB">
        <authorList>
            <consortium name="Ensembl"/>
        </authorList>
    </citation>
    <scope>IDENTIFICATION</scope>
</reference>
<dbReference type="PANTHER" id="PTHR10258">
    <property type="entry name" value="CALCIUM-ACTIVATED POTASSIUM CHANNEL SUBUNIT BETA"/>
    <property type="match status" value="1"/>
</dbReference>
<dbReference type="Ensembl" id="ENSBJAT00000013432.1">
    <property type="protein sequence ID" value="ENSBJAP00000013075.1"/>
    <property type="gene ID" value="ENSBJAG00000008751.1"/>
</dbReference>
<keyword evidence="3 9" id="KW-0812">Transmembrane</keyword>
<evidence type="ECO:0000256" key="4">
    <source>
        <dbReference type="ARBA" id="ARBA00022989"/>
    </source>
</evidence>
<evidence type="ECO:0000256" key="7">
    <source>
        <dbReference type="ARBA" id="ARBA00023180"/>
    </source>
</evidence>
<sequence length="284" mass="31842">MARSRAISEYTEAEDKSLRLGFLLIAAGLFSLLGLGCCWLRPALQERGGGSSANCTVLAVRQLGERFFCTFSCGTACRGTARYPCLQVLVRTSRSSAPALLHEDERQLRTNPKVRFFPPAPQIRGPAGVCPWAKWRSIPPKCPGAVTQQKVCIYSIHIQIPYVLCLLYTWHVDILRVYTYSTYIYTHTPCTAYHKTISIVHYIHTHVLYIYIFSQGTPALDYPCCCSPSAPPAAPGCRWETGEKLLLPVRRVRPPKRGAMRLLRCLSRRVRGFPEQLPEVQGGI</sequence>
<evidence type="ECO:0000256" key="8">
    <source>
        <dbReference type="ARBA" id="ARBA00023303"/>
    </source>
</evidence>
<evidence type="ECO:0000313" key="10">
    <source>
        <dbReference type="Ensembl" id="ENSBJAP00000013075.1"/>
    </source>
</evidence>
<dbReference type="InterPro" id="IPR003930">
    <property type="entry name" value="K_chnl_Ca-activ_BK_bsu"/>
</dbReference>
<keyword evidence="4 9" id="KW-1133">Transmembrane helix</keyword>
<evidence type="ECO:0000256" key="5">
    <source>
        <dbReference type="ARBA" id="ARBA00023065"/>
    </source>
</evidence>
<evidence type="ECO:0000256" key="2">
    <source>
        <dbReference type="ARBA" id="ARBA00022448"/>
    </source>
</evidence>
<evidence type="ECO:0000256" key="1">
    <source>
        <dbReference type="ARBA" id="ARBA00004141"/>
    </source>
</evidence>